<dbReference type="InterPro" id="IPR054089">
    <property type="entry name" value="Cep192-like_D3"/>
</dbReference>
<dbReference type="Pfam" id="PF22064">
    <property type="entry name" value="Cep192_D2"/>
    <property type="match status" value="1"/>
</dbReference>
<dbReference type="InterPro" id="IPR054086">
    <property type="entry name" value="Cep192-like_D2"/>
</dbReference>
<accession>A0ABN9KSI8</accession>
<dbReference type="InterPro" id="IPR013783">
    <property type="entry name" value="Ig-like_fold"/>
</dbReference>
<dbReference type="InterPro" id="IPR036397">
    <property type="entry name" value="RNaseH_sf"/>
</dbReference>
<evidence type="ECO:0000313" key="5">
    <source>
        <dbReference type="Proteomes" id="UP001176940"/>
    </source>
</evidence>
<dbReference type="Pfam" id="PF22067">
    <property type="entry name" value="Cep192_D3"/>
    <property type="match status" value="1"/>
</dbReference>
<dbReference type="PANTHER" id="PTHR16029:SF11">
    <property type="entry name" value="CENTROSOMAL PROTEIN OF 192 KDA"/>
    <property type="match status" value="1"/>
</dbReference>
<dbReference type="Pfam" id="PF22060">
    <property type="entry name" value="Cep192_D1"/>
    <property type="match status" value="1"/>
</dbReference>
<reference evidence="4" key="1">
    <citation type="submission" date="2023-07" db="EMBL/GenBank/DDBJ databases">
        <authorList>
            <person name="Stuckert A."/>
        </authorList>
    </citation>
    <scope>NUCLEOTIDE SEQUENCE</scope>
</reference>
<feature type="domain" description="Cep192-like" evidence="1">
    <location>
        <begin position="65"/>
        <end position="135"/>
    </location>
</feature>
<feature type="domain" description="Cep192-like" evidence="3">
    <location>
        <begin position="292"/>
        <end position="388"/>
    </location>
</feature>
<feature type="domain" description="Cep192-like" evidence="2">
    <location>
        <begin position="139"/>
        <end position="288"/>
    </location>
</feature>
<dbReference type="Gene3D" id="3.30.420.10">
    <property type="entry name" value="Ribonuclease H-like superfamily/Ribonuclease H"/>
    <property type="match status" value="1"/>
</dbReference>
<gene>
    <name evidence="4" type="ORF">RIMI_LOCUS1701658</name>
</gene>
<keyword evidence="5" id="KW-1185">Reference proteome</keyword>
<dbReference type="Gene3D" id="2.60.40.10">
    <property type="entry name" value="Immunoglobulins"/>
    <property type="match status" value="1"/>
</dbReference>
<evidence type="ECO:0000259" key="2">
    <source>
        <dbReference type="Pfam" id="PF22064"/>
    </source>
</evidence>
<evidence type="ECO:0000313" key="4">
    <source>
        <dbReference type="EMBL" id="CAJ0922248.1"/>
    </source>
</evidence>
<sequence>MVHDKAPTCKTDLATAIRESWSQIDEDYCLTIINSMPQRLQALIKARVFLKARKLPFEMTLVLCHIDVGAHQCLIFKNKTIIGPRASEDVKFLLLPQTAGLFQCVLSLSSWPVSADAETIVRAETVYSKVLLTAVSEYPLIEVDTGKTECLDFGDLSSGTWKTLPVRLINKTRATVPIRLIISANATAWRCFTFSKNSAVKEFAIHSEAVSKMSSPSVISHVMYASYDNQEPEVFERWVVFHAPQTYNSAASSLGPPEKFIARIDVEVDSPGPACLLKSIPLHARVGCVRIHAPKDLQTIVLRCGVGSSTKQQLPLKNAGNIATYLTVKCTNVESGFTVDPDELFLSAEEEQEVTVKFTPQSSKSSQSSLKIIVQPSGPQYEVTLIGEGDLPVTKNSATPALNNSDVPLFFPISSSYLGEVLPLEEPLELPLDR</sequence>
<name>A0ABN9KSI8_9NEOB</name>
<comment type="caution">
    <text evidence="4">The sequence shown here is derived from an EMBL/GenBank/DDBJ whole genome shotgun (WGS) entry which is preliminary data.</text>
</comment>
<dbReference type="InterPro" id="IPR054085">
    <property type="entry name" value="Cep192-like_D1"/>
</dbReference>
<dbReference type="Proteomes" id="UP001176940">
    <property type="component" value="Unassembled WGS sequence"/>
</dbReference>
<evidence type="ECO:0000259" key="1">
    <source>
        <dbReference type="Pfam" id="PF22060"/>
    </source>
</evidence>
<dbReference type="InterPro" id="IPR039103">
    <property type="entry name" value="Spd-2/CEP192"/>
</dbReference>
<evidence type="ECO:0000259" key="3">
    <source>
        <dbReference type="Pfam" id="PF22067"/>
    </source>
</evidence>
<dbReference type="EMBL" id="CAUEEQ010002225">
    <property type="protein sequence ID" value="CAJ0922248.1"/>
    <property type="molecule type" value="Genomic_DNA"/>
</dbReference>
<protein>
    <submittedName>
        <fullName evidence="4">Uncharacterized protein</fullName>
    </submittedName>
</protein>
<organism evidence="4 5">
    <name type="scientific">Ranitomeya imitator</name>
    <name type="common">mimic poison frog</name>
    <dbReference type="NCBI Taxonomy" id="111125"/>
    <lineage>
        <taxon>Eukaryota</taxon>
        <taxon>Metazoa</taxon>
        <taxon>Chordata</taxon>
        <taxon>Craniata</taxon>
        <taxon>Vertebrata</taxon>
        <taxon>Euteleostomi</taxon>
        <taxon>Amphibia</taxon>
        <taxon>Batrachia</taxon>
        <taxon>Anura</taxon>
        <taxon>Neobatrachia</taxon>
        <taxon>Hyloidea</taxon>
        <taxon>Dendrobatidae</taxon>
        <taxon>Dendrobatinae</taxon>
        <taxon>Ranitomeya</taxon>
    </lineage>
</organism>
<dbReference type="PANTHER" id="PTHR16029">
    <property type="entry name" value="CENTROSOMAL PROTEIN OF 192 KDA"/>
    <property type="match status" value="1"/>
</dbReference>
<proteinExistence type="predicted"/>